<sequence>MTDNQAHGDDDSITARIERLETIIARLEDDDVSLEQAQQLHNEGERLLRDLEDEFDLGESEVIERV</sequence>
<dbReference type="STRING" id="1238425.J07HQW2_03595"/>
<protein>
    <submittedName>
        <fullName evidence="5">Exonuclease VII small subunit</fullName>
    </submittedName>
</protein>
<keyword evidence="3" id="KW-0378">Hydrolase</keyword>
<name>U1N2K0_9EURY</name>
<keyword evidence="5" id="KW-0269">Exonuclease</keyword>
<evidence type="ECO:0000256" key="2">
    <source>
        <dbReference type="ARBA" id="ARBA00022722"/>
    </source>
</evidence>
<dbReference type="EMBL" id="KE356561">
    <property type="protein sequence ID" value="ERG97109.1"/>
    <property type="molecule type" value="Genomic_DNA"/>
</dbReference>
<dbReference type="Pfam" id="PF02609">
    <property type="entry name" value="Exonuc_VII_S"/>
    <property type="match status" value="1"/>
</dbReference>
<dbReference type="RefSeq" id="WP_021056571.1">
    <property type="nucleotide sequence ID" value="NZ_KE356561.1"/>
</dbReference>
<gene>
    <name evidence="5" type="ORF">J07HQW2_03595</name>
</gene>
<organism evidence="5 6">
    <name type="scientific">Haloquadratum walsbyi J07HQW2</name>
    <dbReference type="NCBI Taxonomy" id="1238425"/>
    <lineage>
        <taxon>Archaea</taxon>
        <taxon>Methanobacteriati</taxon>
        <taxon>Methanobacteriota</taxon>
        <taxon>Stenosarchaea group</taxon>
        <taxon>Halobacteria</taxon>
        <taxon>Halobacteriales</taxon>
        <taxon>Haloferacaceae</taxon>
        <taxon>Haloquadratum</taxon>
    </lineage>
</organism>
<keyword evidence="2" id="KW-0540">Nuclease</keyword>
<dbReference type="InterPro" id="IPR003761">
    <property type="entry name" value="Exonuc_VII_S"/>
</dbReference>
<dbReference type="SUPFAM" id="SSF116842">
    <property type="entry name" value="XseB-like"/>
    <property type="match status" value="1"/>
</dbReference>
<dbReference type="eggNOG" id="arCOG06170">
    <property type="taxonomic scope" value="Archaea"/>
</dbReference>
<dbReference type="Proteomes" id="UP000030710">
    <property type="component" value="Unassembled WGS sequence"/>
</dbReference>
<dbReference type="HOGENOM" id="CLU_199463_1_0_2"/>
<dbReference type="NCBIfam" id="TIGR01280">
    <property type="entry name" value="xseB"/>
    <property type="match status" value="1"/>
</dbReference>
<evidence type="ECO:0000256" key="4">
    <source>
        <dbReference type="SAM" id="Coils"/>
    </source>
</evidence>
<evidence type="ECO:0000256" key="3">
    <source>
        <dbReference type="ARBA" id="ARBA00022801"/>
    </source>
</evidence>
<dbReference type="AlphaFoldDB" id="U1N2K0"/>
<evidence type="ECO:0000313" key="5">
    <source>
        <dbReference type="EMBL" id="ERG97109.1"/>
    </source>
</evidence>
<keyword evidence="4" id="KW-0175">Coiled coil</keyword>
<dbReference type="GO" id="GO:0006308">
    <property type="term" value="P:DNA catabolic process"/>
    <property type="evidence" value="ECO:0007669"/>
    <property type="project" value="InterPro"/>
</dbReference>
<dbReference type="GO" id="GO:0008855">
    <property type="term" value="F:exodeoxyribonuclease VII activity"/>
    <property type="evidence" value="ECO:0007669"/>
    <property type="project" value="InterPro"/>
</dbReference>
<dbReference type="InterPro" id="IPR037004">
    <property type="entry name" value="Exonuc_VII_ssu_sf"/>
</dbReference>
<keyword evidence="1" id="KW-0963">Cytoplasm</keyword>
<evidence type="ECO:0000313" key="6">
    <source>
        <dbReference type="Proteomes" id="UP000030710"/>
    </source>
</evidence>
<accession>U1N2K0</accession>
<evidence type="ECO:0000256" key="1">
    <source>
        <dbReference type="ARBA" id="ARBA00022490"/>
    </source>
</evidence>
<proteinExistence type="predicted"/>
<reference evidence="5 6" key="1">
    <citation type="journal article" date="2013" name="PLoS ONE">
        <title>Assembly-driven community genomics of a hypersaline microbial ecosystem.</title>
        <authorList>
            <person name="Podell S."/>
            <person name="Ugalde J.A."/>
            <person name="Narasingarao P."/>
            <person name="Banfield J.F."/>
            <person name="Heidelberg K.B."/>
            <person name="Allen E.E."/>
        </authorList>
    </citation>
    <scope>NUCLEOTIDE SEQUENCE [LARGE SCALE GENOMIC DNA]</scope>
    <source>
        <strain evidence="6">J07HQW2</strain>
    </source>
</reference>
<dbReference type="Gene3D" id="1.10.287.1040">
    <property type="entry name" value="Exonuclease VII, small subunit"/>
    <property type="match status" value="1"/>
</dbReference>
<feature type="coiled-coil region" evidence="4">
    <location>
        <begin position="10"/>
        <end position="54"/>
    </location>
</feature>
<dbReference type="GO" id="GO:0009318">
    <property type="term" value="C:exodeoxyribonuclease VII complex"/>
    <property type="evidence" value="ECO:0007669"/>
    <property type="project" value="InterPro"/>
</dbReference>